<reference evidence="1" key="1">
    <citation type="submission" date="2023-04" db="EMBL/GenBank/DDBJ databases">
        <title>Candida boidinii NBRC 10035.</title>
        <authorList>
            <person name="Ichikawa N."/>
            <person name="Sato H."/>
            <person name="Tonouchi N."/>
        </authorList>
    </citation>
    <scope>NUCLEOTIDE SEQUENCE</scope>
    <source>
        <strain evidence="1">NBRC 10035</strain>
    </source>
</reference>
<dbReference type="AlphaFoldDB" id="A0A9W6T7K1"/>
<keyword evidence="2" id="KW-1185">Reference proteome</keyword>
<accession>A0A9W6T7K1</accession>
<dbReference type="EMBL" id="BSXN01002164">
    <property type="protein sequence ID" value="GME75772.1"/>
    <property type="molecule type" value="Genomic_DNA"/>
</dbReference>
<organism evidence="1 2">
    <name type="scientific">Candida boidinii</name>
    <name type="common">Yeast</name>
    <dbReference type="NCBI Taxonomy" id="5477"/>
    <lineage>
        <taxon>Eukaryota</taxon>
        <taxon>Fungi</taxon>
        <taxon>Dikarya</taxon>
        <taxon>Ascomycota</taxon>
        <taxon>Saccharomycotina</taxon>
        <taxon>Pichiomycetes</taxon>
        <taxon>Pichiales</taxon>
        <taxon>Pichiaceae</taxon>
        <taxon>Ogataea</taxon>
        <taxon>Ogataea/Candida clade</taxon>
    </lineage>
</organism>
<evidence type="ECO:0000313" key="2">
    <source>
        <dbReference type="Proteomes" id="UP001165120"/>
    </source>
</evidence>
<gene>
    <name evidence="1" type="ORF">Cboi02_000492000</name>
</gene>
<evidence type="ECO:0000313" key="1">
    <source>
        <dbReference type="EMBL" id="GME75772.1"/>
    </source>
</evidence>
<protein>
    <submittedName>
        <fullName evidence="1">Unnamed protein product</fullName>
    </submittedName>
</protein>
<sequence length="106" mass="10968">MATGLFFSCASSRGLFQGRETGSVISLATSSPLPLNCSVPPAPLQDIKSSPVNYKLQATTGCATGISGICEIAGSFCGPLRCLEINYGWFTDGQSSAPAMNKITSL</sequence>
<dbReference type="Proteomes" id="UP001165120">
    <property type="component" value="Unassembled WGS sequence"/>
</dbReference>
<comment type="caution">
    <text evidence="1">The sequence shown here is derived from an EMBL/GenBank/DDBJ whole genome shotgun (WGS) entry which is preliminary data.</text>
</comment>
<name>A0A9W6T7K1_CANBO</name>
<proteinExistence type="predicted"/>